<gene>
    <name evidence="2" type="ORF">SPACI_044670</name>
</gene>
<evidence type="ECO:0000313" key="2">
    <source>
        <dbReference type="EMBL" id="XFO74357.1"/>
    </source>
</evidence>
<dbReference type="Proteomes" id="UP000216052">
    <property type="component" value="Chromosome"/>
</dbReference>
<dbReference type="EMBL" id="CP155571">
    <property type="protein sequence ID" value="XFO74357.1"/>
    <property type="molecule type" value="Genomic_DNA"/>
</dbReference>
<sequence length="88" mass="9144">MTHYLFQYKIASALLGASFGLGTGSFGGFNGGVGANKSKENEDSNTHTESVISASGTTTLKSGNDTNIIGSQVKGEKVEKHRPEGCGY</sequence>
<feature type="compositionally biased region" description="Polar residues" evidence="1">
    <location>
        <begin position="47"/>
        <end position="70"/>
    </location>
</feature>
<feature type="compositionally biased region" description="Basic and acidic residues" evidence="1">
    <location>
        <begin position="74"/>
        <end position="88"/>
    </location>
</feature>
<keyword evidence="3" id="KW-1185">Reference proteome</keyword>
<feature type="region of interest" description="Disordered" evidence="1">
    <location>
        <begin position="32"/>
        <end position="88"/>
    </location>
</feature>
<dbReference type="Pfam" id="PF13332">
    <property type="entry name" value="Fil_haemagg_2"/>
    <property type="match status" value="1"/>
</dbReference>
<evidence type="ECO:0000313" key="3">
    <source>
        <dbReference type="Proteomes" id="UP000216052"/>
    </source>
</evidence>
<proteinExistence type="predicted"/>
<protein>
    <submittedName>
        <fullName evidence="2">Uncharacterized protein</fullName>
    </submittedName>
</protein>
<organism evidence="2 3">
    <name type="scientific">Sporomusa acidovorans (strain ATCC 49682 / DSM 3132 / Mol)</name>
    <dbReference type="NCBI Taxonomy" id="1123286"/>
    <lineage>
        <taxon>Bacteria</taxon>
        <taxon>Bacillati</taxon>
        <taxon>Bacillota</taxon>
        <taxon>Negativicutes</taxon>
        <taxon>Selenomonadales</taxon>
        <taxon>Sporomusaceae</taxon>
        <taxon>Sporomusa</taxon>
    </lineage>
</organism>
<accession>A0ABZ3J7I7</accession>
<feature type="compositionally biased region" description="Basic and acidic residues" evidence="1">
    <location>
        <begin position="37"/>
        <end position="46"/>
    </location>
</feature>
<name>A0ABZ3J7I7_SPOA4</name>
<dbReference type="InterPro" id="IPR025157">
    <property type="entry name" value="Hemagglutinin_rpt"/>
</dbReference>
<reference evidence="2" key="1">
    <citation type="submission" date="2024-05" db="EMBL/GenBank/DDBJ databases">
        <title>Isolation and characterization of Sporomusa carbonis sp. nov., a carboxydotrophic hydrogenogen in the genus of Sporomusa isolated from a charcoal burning pile.</title>
        <authorList>
            <person name="Boeer T."/>
            <person name="Rosenbaum F."/>
            <person name="Eysell L."/>
            <person name="Mueller V."/>
            <person name="Daniel R."/>
            <person name="Poehlein A."/>
        </authorList>
    </citation>
    <scope>NUCLEOTIDE SEQUENCE [LARGE SCALE GENOMIC DNA]</scope>
    <source>
        <strain evidence="2">DSM 3132</strain>
    </source>
</reference>
<evidence type="ECO:0000256" key="1">
    <source>
        <dbReference type="SAM" id="MobiDB-lite"/>
    </source>
</evidence>